<dbReference type="AlphaFoldDB" id="A0A1I0HCQ0"/>
<organism evidence="1 2">
    <name type="scientific">Natronincola peptidivorans</name>
    <dbReference type="NCBI Taxonomy" id="426128"/>
    <lineage>
        <taxon>Bacteria</taxon>
        <taxon>Bacillati</taxon>
        <taxon>Bacillota</taxon>
        <taxon>Clostridia</taxon>
        <taxon>Peptostreptococcales</taxon>
        <taxon>Natronincolaceae</taxon>
        <taxon>Natronincola</taxon>
    </lineage>
</organism>
<dbReference type="EMBL" id="FOHU01000039">
    <property type="protein sequence ID" value="SET81487.1"/>
    <property type="molecule type" value="Genomic_DNA"/>
</dbReference>
<reference evidence="1 2" key="1">
    <citation type="submission" date="2016-10" db="EMBL/GenBank/DDBJ databases">
        <authorList>
            <person name="de Groot N.N."/>
        </authorList>
    </citation>
    <scope>NUCLEOTIDE SEQUENCE [LARGE SCALE GENOMIC DNA]</scope>
    <source>
        <strain evidence="1 2">DSM 18979</strain>
    </source>
</reference>
<evidence type="ECO:0000313" key="2">
    <source>
        <dbReference type="Proteomes" id="UP000199568"/>
    </source>
</evidence>
<dbReference type="STRING" id="426128.SAMN05660297_03593"/>
<sequence length="67" mass="7816">MLRQIQKNKLEVNLGSRKQVDRYIMLLVGGTNSKNSKKKSKSSIYHIMIRGINRQDILKTIMIDKIE</sequence>
<evidence type="ECO:0000313" key="1">
    <source>
        <dbReference type="EMBL" id="SET81487.1"/>
    </source>
</evidence>
<name>A0A1I0HCQ0_9FIRM</name>
<accession>A0A1I0HCQ0</accession>
<dbReference type="Proteomes" id="UP000199568">
    <property type="component" value="Unassembled WGS sequence"/>
</dbReference>
<proteinExistence type="predicted"/>
<protein>
    <submittedName>
        <fullName evidence="1">Uncharacterized protein</fullName>
    </submittedName>
</protein>
<gene>
    <name evidence="1" type="ORF">SAMN05660297_03593</name>
</gene>
<keyword evidence="2" id="KW-1185">Reference proteome</keyword>